<evidence type="ECO:0000256" key="8">
    <source>
        <dbReference type="ARBA" id="ARBA00023170"/>
    </source>
</evidence>
<dbReference type="GO" id="GO:0003700">
    <property type="term" value="F:DNA-binding transcription factor activity"/>
    <property type="evidence" value="ECO:0007669"/>
    <property type="project" value="InterPro"/>
</dbReference>
<feature type="domain" description="Nuclear receptor" evidence="11">
    <location>
        <begin position="37"/>
        <end position="112"/>
    </location>
</feature>
<evidence type="ECO:0000256" key="9">
    <source>
        <dbReference type="ARBA" id="ARBA00023242"/>
    </source>
</evidence>
<dbReference type="SUPFAM" id="SSF57716">
    <property type="entry name" value="Glucocorticoid receptor-like (DNA-binding domain)"/>
    <property type="match status" value="1"/>
</dbReference>
<proteinExistence type="predicted"/>
<organism evidence="13 14">
    <name type="scientific">Temnothorax curvispinosus</name>
    <dbReference type="NCBI Taxonomy" id="300111"/>
    <lineage>
        <taxon>Eukaryota</taxon>
        <taxon>Metazoa</taxon>
        <taxon>Ecdysozoa</taxon>
        <taxon>Arthropoda</taxon>
        <taxon>Hexapoda</taxon>
        <taxon>Insecta</taxon>
        <taxon>Pterygota</taxon>
        <taxon>Neoptera</taxon>
        <taxon>Endopterygota</taxon>
        <taxon>Hymenoptera</taxon>
        <taxon>Apocrita</taxon>
        <taxon>Aculeata</taxon>
        <taxon>Formicoidea</taxon>
        <taxon>Formicidae</taxon>
        <taxon>Myrmicinae</taxon>
        <taxon>Temnothorax</taxon>
    </lineage>
</organism>
<dbReference type="InterPro" id="IPR001628">
    <property type="entry name" value="Znf_hrmn_rcpt"/>
</dbReference>
<gene>
    <name evidence="14" type="primary">LOC112456315</name>
</gene>
<evidence type="ECO:0000256" key="1">
    <source>
        <dbReference type="ARBA" id="ARBA00004123"/>
    </source>
</evidence>
<dbReference type="SMART" id="SM00399">
    <property type="entry name" value="ZnF_C4"/>
    <property type="match status" value="1"/>
</dbReference>
<dbReference type="RefSeq" id="XP_024874537.1">
    <property type="nucleotide sequence ID" value="XM_025018769.1"/>
</dbReference>
<reference evidence="14" key="1">
    <citation type="submission" date="2025-08" db="UniProtKB">
        <authorList>
            <consortium name="RefSeq"/>
        </authorList>
    </citation>
    <scope>IDENTIFICATION</scope>
    <source>
        <tissue evidence="14">Whole body</tissue>
    </source>
</reference>
<dbReference type="PROSITE" id="PS51031">
    <property type="entry name" value="BESS"/>
    <property type="match status" value="1"/>
</dbReference>
<dbReference type="Gene3D" id="3.30.50.10">
    <property type="entry name" value="Erythroid Transcription Factor GATA-1, subunit A"/>
    <property type="match status" value="1"/>
</dbReference>
<protein>
    <submittedName>
        <fullName evidence="14">Nuclear receptor subfamily 2 group C member 2-like</fullName>
    </submittedName>
</protein>
<dbReference type="InterPro" id="IPR050274">
    <property type="entry name" value="Nuclear_hormone_rcpt_NR2"/>
</dbReference>
<dbReference type="AlphaFoldDB" id="A0A6J1PX72"/>
<keyword evidence="5" id="KW-0805">Transcription regulation</keyword>
<evidence type="ECO:0000256" key="5">
    <source>
        <dbReference type="ARBA" id="ARBA00023015"/>
    </source>
</evidence>
<keyword evidence="3" id="KW-0863">Zinc-finger</keyword>
<keyword evidence="13" id="KW-1185">Reference proteome</keyword>
<keyword evidence="6" id="KW-0238">DNA-binding</keyword>
<sequence>MDETYTIKVIEPEQKNVNVEVKSAKDVRGSLGLELPLELCAVCENKANGRHYGAITCEGCRLFFMRSMRKQLGYQCRGSKNCKITKHRINHCQYCRLQKCLAKGMKSDYNVQRKRKPVLGEAAATKVGSRPRIKPVPNSETINVVELPSNVGHDSPLPVHTVTPRPDSIELFFRSMCHSTLSLPKKEQKRIKMEIFKIVTEAETKFCKM</sequence>
<name>A0A6J1PX72_9HYME</name>
<accession>A0A6J1PX72</accession>
<dbReference type="PROSITE" id="PS51030">
    <property type="entry name" value="NUCLEAR_REC_DBD_2"/>
    <property type="match status" value="1"/>
</dbReference>
<evidence type="ECO:0000256" key="6">
    <source>
        <dbReference type="ARBA" id="ARBA00023125"/>
    </source>
</evidence>
<dbReference type="Proteomes" id="UP000504618">
    <property type="component" value="Unplaced"/>
</dbReference>
<comment type="subcellular location">
    <subcellularLocation>
        <location evidence="1 10">Nucleus</location>
    </subcellularLocation>
</comment>
<dbReference type="InterPro" id="IPR013088">
    <property type="entry name" value="Znf_NHR/GATA"/>
</dbReference>
<evidence type="ECO:0000256" key="10">
    <source>
        <dbReference type="PROSITE-ProRule" id="PRU00371"/>
    </source>
</evidence>
<dbReference type="OrthoDB" id="5771769at2759"/>
<evidence type="ECO:0000313" key="13">
    <source>
        <dbReference type="Proteomes" id="UP000504618"/>
    </source>
</evidence>
<evidence type="ECO:0000256" key="3">
    <source>
        <dbReference type="ARBA" id="ARBA00022771"/>
    </source>
</evidence>
<dbReference type="GO" id="GO:0008270">
    <property type="term" value="F:zinc ion binding"/>
    <property type="evidence" value="ECO:0007669"/>
    <property type="project" value="UniProtKB-KW"/>
</dbReference>
<keyword evidence="8" id="KW-0675">Receptor</keyword>
<evidence type="ECO:0000259" key="12">
    <source>
        <dbReference type="PROSITE" id="PS51031"/>
    </source>
</evidence>
<evidence type="ECO:0000256" key="4">
    <source>
        <dbReference type="ARBA" id="ARBA00022833"/>
    </source>
</evidence>
<keyword evidence="2" id="KW-0479">Metal-binding</keyword>
<keyword evidence="7" id="KW-0804">Transcription</keyword>
<dbReference type="GO" id="GO:0005634">
    <property type="term" value="C:nucleus"/>
    <property type="evidence" value="ECO:0007669"/>
    <property type="project" value="UniProtKB-SubCell"/>
</dbReference>
<keyword evidence="4" id="KW-0862">Zinc</keyword>
<dbReference type="InterPro" id="IPR004210">
    <property type="entry name" value="BESS_motif"/>
</dbReference>
<feature type="domain" description="BESS" evidence="12">
    <location>
        <begin position="166"/>
        <end position="205"/>
    </location>
</feature>
<evidence type="ECO:0000259" key="11">
    <source>
        <dbReference type="PROSITE" id="PS51030"/>
    </source>
</evidence>
<evidence type="ECO:0000313" key="14">
    <source>
        <dbReference type="RefSeq" id="XP_024874537.1"/>
    </source>
</evidence>
<dbReference type="Pfam" id="PF02944">
    <property type="entry name" value="BESS"/>
    <property type="match status" value="1"/>
</dbReference>
<keyword evidence="9 10" id="KW-0539">Nucleus</keyword>
<dbReference type="GO" id="GO:0043565">
    <property type="term" value="F:sequence-specific DNA binding"/>
    <property type="evidence" value="ECO:0007669"/>
    <property type="project" value="InterPro"/>
</dbReference>
<evidence type="ECO:0000256" key="7">
    <source>
        <dbReference type="ARBA" id="ARBA00023163"/>
    </source>
</evidence>
<dbReference type="GeneID" id="112456315"/>
<dbReference type="Pfam" id="PF00105">
    <property type="entry name" value="zf-C4"/>
    <property type="match status" value="1"/>
</dbReference>
<dbReference type="PRINTS" id="PR00047">
    <property type="entry name" value="STROIDFINGER"/>
</dbReference>
<evidence type="ECO:0000256" key="2">
    <source>
        <dbReference type="ARBA" id="ARBA00022723"/>
    </source>
</evidence>
<dbReference type="PROSITE" id="PS00031">
    <property type="entry name" value="NUCLEAR_REC_DBD_1"/>
    <property type="match status" value="1"/>
</dbReference>
<dbReference type="PANTHER" id="PTHR24083">
    <property type="entry name" value="NUCLEAR HORMONE RECEPTOR"/>
    <property type="match status" value="1"/>
</dbReference>